<dbReference type="PANTHER" id="PTHR32479:SF19">
    <property type="entry name" value="ANAEROBIC GLYCEROL-3-PHOSPHATE DEHYDROGENASE SUBUNIT C"/>
    <property type="match status" value="1"/>
</dbReference>
<feature type="domain" description="Cysteine-rich" evidence="6">
    <location>
        <begin position="47"/>
        <end position="126"/>
    </location>
</feature>
<keyword evidence="2" id="KW-0479">Metal-binding</keyword>
<evidence type="ECO:0000256" key="5">
    <source>
        <dbReference type="ARBA" id="ARBA00023014"/>
    </source>
</evidence>
<keyword evidence="4" id="KW-0408">Iron</keyword>
<dbReference type="PANTHER" id="PTHR32479">
    <property type="entry name" value="GLYCOLATE OXIDASE IRON-SULFUR SUBUNIT"/>
    <property type="match status" value="1"/>
</dbReference>
<keyword evidence="1" id="KW-0004">4Fe-4S</keyword>
<dbReference type="GO" id="GO:0051539">
    <property type="term" value="F:4 iron, 4 sulfur cluster binding"/>
    <property type="evidence" value="ECO:0007669"/>
    <property type="project" value="UniProtKB-KW"/>
</dbReference>
<organism evidence="7">
    <name type="scientific">hydrothermal vent metagenome</name>
    <dbReference type="NCBI Taxonomy" id="652676"/>
    <lineage>
        <taxon>unclassified sequences</taxon>
        <taxon>metagenomes</taxon>
        <taxon>ecological metagenomes</taxon>
    </lineage>
</organism>
<protein>
    <recommendedName>
        <fullName evidence="6">Cysteine-rich domain-containing protein</fullName>
    </recommendedName>
</protein>
<evidence type="ECO:0000256" key="1">
    <source>
        <dbReference type="ARBA" id="ARBA00022485"/>
    </source>
</evidence>
<proteinExistence type="predicted"/>
<dbReference type="GO" id="GO:0046872">
    <property type="term" value="F:metal ion binding"/>
    <property type="evidence" value="ECO:0007669"/>
    <property type="project" value="UniProtKB-KW"/>
</dbReference>
<dbReference type="GO" id="GO:0016491">
    <property type="term" value="F:oxidoreductase activity"/>
    <property type="evidence" value="ECO:0007669"/>
    <property type="project" value="UniProtKB-ARBA"/>
</dbReference>
<evidence type="ECO:0000259" key="6">
    <source>
        <dbReference type="Pfam" id="PF02754"/>
    </source>
</evidence>
<evidence type="ECO:0000313" key="7">
    <source>
        <dbReference type="EMBL" id="CUV02249.1"/>
    </source>
</evidence>
<dbReference type="EMBL" id="FAXA01000208">
    <property type="protein sequence ID" value="CUV02249.1"/>
    <property type="molecule type" value="Genomic_DNA"/>
</dbReference>
<evidence type="ECO:0000256" key="3">
    <source>
        <dbReference type="ARBA" id="ARBA00022737"/>
    </source>
</evidence>
<dbReference type="AlphaFoldDB" id="A0A160V8I3"/>
<gene>
    <name evidence="7" type="ORF">MGWOODY_Clf2912</name>
</gene>
<sequence length="321" mass="36303">MPQPGKDRSFYSKYFREGTVLHGLQVAPEDREWTLSVPKADVKQTDVVLYLGCNVMKTSHLVQTVVDIFKLLEVDFVAVGGASYCCGIQHFQRGDEAAGLSMSKTTVDNFKKFQPERVVMWCPSCIYFYDEIMDLKREMPFQHVTEFLVENLDKLDFKPQPEAKVSLHYHTGREQSDIEAQSALKLLSLLPGIEVADIGSDPRLSRHCTPAAREKTGGDVWDGIIQQQFERAVEEKVDIYSTLYHGCQRALFVHEDNYPVKVEHYVSLVGRALGIEHEDLYKKYTKMGNLDAIMAETSACSVASGISTEEARDMIQKTFVS</sequence>
<reference evidence="7" key="1">
    <citation type="submission" date="2015-10" db="EMBL/GenBank/DDBJ databases">
        <authorList>
            <person name="Gilbert D.G."/>
        </authorList>
    </citation>
    <scope>NUCLEOTIDE SEQUENCE</scope>
</reference>
<keyword evidence="3" id="KW-0677">Repeat</keyword>
<dbReference type="Pfam" id="PF02754">
    <property type="entry name" value="CCG"/>
    <property type="match status" value="1"/>
</dbReference>
<keyword evidence="5" id="KW-0411">Iron-sulfur</keyword>
<dbReference type="InterPro" id="IPR004017">
    <property type="entry name" value="Cys_rich_dom"/>
</dbReference>
<name>A0A160V8I3_9ZZZZ</name>
<evidence type="ECO:0000256" key="2">
    <source>
        <dbReference type="ARBA" id="ARBA00022723"/>
    </source>
</evidence>
<evidence type="ECO:0000256" key="4">
    <source>
        <dbReference type="ARBA" id="ARBA00023004"/>
    </source>
</evidence>
<accession>A0A160V8I3</accession>